<sequence>MPNSHKQDPRQSVIYSRYIKKYVAKKGKKIWPIQCLSMECKRDLLHRAKCRKITRSNSSRKRSRSSQYRNYSNLSKTIPHQR</sequence>
<organism evidence="2 3">
    <name type="scientific">Turnera subulata</name>
    <dbReference type="NCBI Taxonomy" id="218843"/>
    <lineage>
        <taxon>Eukaryota</taxon>
        <taxon>Viridiplantae</taxon>
        <taxon>Streptophyta</taxon>
        <taxon>Embryophyta</taxon>
        <taxon>Tracheophyta</taxon>
        <taxon>Spermatophyta</taxon>
        <taxon>Magnoliopsida</taxon>
        <taxon>eudicotyledons</taxon>
        <taxon>Gunneridae</taxon>
        <taxon>Pentapetalae</taxon>
        <taxon>rosids</taxon>
        <taxon>fabids</taxon>
        <taxon>Malpighiales</taxon>
        <taxon>Passifloraceae</taxon>
        <taxon>Turnera</taxon>
    </lineage>
</organism>
<reference evidence="2" key="1">
    <citation type="submission" date="2022-02" db="EMBL/GenBank/DDBJ databases">
        <authorList>
            <person name="Henning P.M."/>
            <person name="McCubbin A.G."/>
            <person name="Shore J.S."/>
        </authorList>
    </citation>
    <scope>NUCLEOTIDE SEQUENCE</scope>
    <source>
        <strain evidence="2">F60SS</strain>
        <tissue evidence="2">Leaves</tissue>
    </source>
</reference>
<evidence type="ECO:0000313" key="2">
    <source>
        <dbReference type="EMBL" id="KAJ4840371.1"/>
    </source>
</evidence>
<reference evidence="2" key="2">
    <citation type="journal article" date="2023" name="Plants (Basel)">
        <title>Annotation of the Turnera subulata (Passifloraceae) Draft Genome Reveals the S-Locus Evolved after the Divergence of Turneroideae from Passifloroideae in a Stepwise Manner.</title>
        <authorList>
            <person name="Henning P.M."/>
            <person name="Roalson E.H."/>
            <person name="Mir W."/>
            <person name="McCubbin A.G."/>
            <person name="Shore J.S."/>
        </authorList>
    </citation>
    <scope>NUCLEOTIDE SEQUENCE</scope>
    <source>
        <strain evidence="2">F60SS</strain>
    </source>
</reference>
<dbReference type="AlphaFoldDB" id="A0A9Q0FZD5"/>
<comment type="caution">
    <text evidence="2">The sequence shown here is derived from an EMBL/GenBank/DDBJ whole genome shotgun (WGS) entry which is preliminary data.</text>
</comment>
<feature type="region of interest" description="Disordered" evidence="1">
    <location>
        <begin position="51"/>
        <end position="82"/>
    </location>
</feature>
<protein>
    <submittedName>
        <fullName evidence="2">Uncharacterized protein</fullName>
    </submittedName>
</protein>
<keyword evidence="3" id="KW-1185">Reference proteome</keyword>
<name>A0A9Q0FZD5_9ROSI</name>
<feature type="compositionally biased region" description="Basic residues" evidence="1">
    <location>
        <begin position="51"/>
        <end position="64"/>
    </location>
</feature>
<proteinExistence type="predicted"/>
<feature type="compositionally biased region" description="Low complexity" evidence="1">
    <location>
        <begin position="65"/>
        <end position="75"/>
    </location>
</feature>
<dbReference type="Proteomes" id="UP001141552">
    <property type="component" value="Unassembled WGS sequence"/>
</dbReference>
<evidence type="ECO:0000256" key="1">
    <source>
        <dbReference type="SAM" id="MobiDB-lite"/>
    </source>
</evidence>
<evidence type="ECO:0000313" key="3">
    <source>
        <dbReference type="Proteomes" id="UP001141552"/>
    </source>
</evidence>
<dbReference type="OrthoDB" id="1918709at2759"/>
<dbReference type="EMBL" id="JAKUCV010003055">
    <property type="protein sequence ID" value="KAJ4840371.1"/>
    <property type="molecule type" value="Genomic_DNA"/>
</dbReference>
<accession>A0A9Q0FZD5</accession>
<gene>
    <name evidence="2" type="ORF">Tsubulata_021386</name>
</gene>